<dbReference type="SUPFAM" id="SSF52540">
    <property type="entry name" value="P-loop containing nucleoside triphosphate hydrolases"/>
    <property type="match status" value="1"/>
</dbReference>
<dbReference type="InterPro" id="IPR027417">
    <property type="entry name" value="P-loop_NTPase"/>
</dbReference>
<dbReference type="InterPro" id="IPR003439">
    <property type="entry name" value="ABC_transporter-like_ATP-bd"/>
</dbReference>
<evidence type="ECO:0000256" key="1">
    <source>
        <dbReference type="ARBA" id="ARBA00022448"/>
    </source>
</evidence>
<dbReference type="InterPro" id="IPR003593">
    <property type="entry name" value="AAA+_ATPase"/>
</dbReference>
<dbReference type="PROSITE" id="PS50893">
    <property type="entry name" value="ABC_TRANSPORTER_2"/>
    <property type="match status" value="1"/>
</dbReference>
<dbReference type="RefSeq" id="WP_232085422.1">
    <property type="nucleotide sequence ID" value="NZ_AP018732.1"/>
</dbReference>
<dbReference type="Pfam" id="PF00005">
    <property type="entry name" value="ABC_tran"/>
    <property type="match status" value="1"/>
</dbReference>
<feature type="domain" description="ABC transporter" evidence="4">
    <location>
        <begin position="1"/>
        <end position="231"/>
    </location>
</feature>
<dbReference type="Gene3D" id="3.40.50.300">
    <property type="entry name" value="P-loop containing nucleotide triphosphate hydrolases"/>
    <property type="match status" value="1"/>
</dbReference>
<evidence type="ECO:0000313" key="6">
    <source>
        <dbReference type="Proteomes" id="UP000509448"/>
    </source>
</evidence>
<sequence length="306" mass="33482">MLRKVFTGRRWTVEALRGVDFTARRGSVTALVGPNGAGKTTLLKILSTLILPTSGEAYVDGMDVVSRAAEVRRRIGLVTVSDRLLYYRLSGLENLTFYGILYGMSVSEARSRARDLLEVVGLGKWGDEPTMHYSTGMTRRLAIARSLMHDPDVILLDEPTLGIDAVSSRRVRALVRSLSDGRTVVLTSHLMKEVEELSDSIYVMRAGQVIARGSPGEIISMAGRVVEAVLRREEVTPELSRFVVRDDRGTVLLRAPADVVPGDAIEVREVEPTLEDAYVLLAGEGGADVRPYQFRRGGAHLHGGPV</sequence>
<dbReference type="EMBL" id="AP018732">
    <property type="protein sequence ID" value="BBE42241.1"/>
    <property type="molecule type" value="Genomic_DNA"/>
</dbReference>
<evidence type="ECO:0000256" key="3">
    <source>
        <dbReference type="ARBA" id="ARBA00022840"/>
    </source>
</evidence>
<keyword evidence="6" id="KW-1185">Reference proteome</keyword>
<dbReference type="Proteomes" id="UP000509448">
    <property type="component" value="Chromosome"/>
</dbReference>
<dbReference type="InterPro" id="IPR050763">
    <property type="entry name" value="ABC_transporter_ATP-binding"/>
</dbReference>
<keyword evidence="1" id="KW-0813">Transport</keyword>
<dbReference type="GeneID" id="55584662"/>
<dbReference type="GO" id="GO:0005524">
    <property type="term" value="F:ATP binding"/>
    <property type="evidence" value="ECO:0007669"/>
    <property type="project" value="UniProtKB-KW"/>
</dbReference>
<keyword evidence="2" id="KW-0547">Nucleotide-binding</keyword>
<evidence type="ECO:0000256" key="2">
    <source>
        <dbReference type="ARBA" id="ARBA00022741"/>
    </source>
</evidence>
<dbReference type="KEGG" id="ccai:NAS2_0852"/>
<keyword evidence="3 5" id="KW-0067">ATP-binding</keyword>
<protein>
    <submittedName>
        <fullName evidence="5">ABC transporter, ATP-binding protein</fullName>
    </submittedName>
</protein>
<evidence type="ECO:0000313" key="5">
    <source>
        <dbReference type="EMBL" id="BBE42241.1"/>
    </source>
</evidence>
<dbReference type="GO" id="GO:0016887">
    <property type="term" value="F:ATP hydrolysis activity"/>
    <property type="evidence" value="ECO:0007669"/>
    <property type="project" value="InterPro"/>
</dbReference>
<gene>
    <name evidence="5" type="ORF">NAS2_0852</name>
</gene>
<evidence type="ECO:0000259" key="4">
    <source>
        <dbReference type="PROSITE" id="PS50893"/>
    </source>
</evidence>
<reference evidence="5 6" key="1">
    <citation type="journal article" date="2019" name="ISME J.">
        <title>Isolation and characterization of a thermophilic sulfur- and iron-reducing thaumarchaeote from a terrestrial acidic hot spring.</title>
        <authorList>
            <person name="Kato S."/>
            <person name="Itoh T."/>
            <person name="Yuki M."/>
            <person name="Nagamori M."/>
            <person name="Ohnishi M."/>
            <person name="Uematsu K."/>
            <person name="Suzuki K."/>
            <person name="Takashina T."/>
            <person name="Ohkuma M."/>
        </authorList>
    </citation>
    <scope>NUCLEOTIDE SEQUENCE [LARGE SCALE GENOMIC DNA]</scope>
    <source>
        <strain evidence="5 6">NAS-02</strain>
    </source>
</reference>
<dbReference type="AlphaFoldDB" id="A0A4P2VDN6"/>
<organism evidence="5 6">
    <name type="scientific">Conexivisphaera calida</name>
    <dbReference type="NCBI Taxonomy" id="1874277"/>
    <lineage>
        <taxon>Archaea</taxon>
        <taxon>Nitrososphaerota</taxon>
        <taxon>Conexivisphaeria</taxon>
        <taxon>Conexivisphaerales</taxon>
        <taxon>Conexivisphaeraceae</taxon>
        <taxon>Conexivisphaera</taxon>
    </lineage>
</organism>
<proteinExistence type="predicted"/>
<dbReference type="SMART" id="SM00382">
    <property type="entry name" value="AAA"/>
    <property type="match status" value="1"/>
</dbReference>
<dbReference type="PANTHER" id="PTHR42711:SF18">
    <property type="entry name" value="ABC TRANSPORTER, ATP-BINDING PROTEIN"/>
    <property type="match status" value="1"/>
</dbReference>
<accession>A0A4P2VDN6</accession>
<dbReference type="PANTHER" id="PTHR42711">
    <property type="entry name" value="ABC TRANSPORTER ATP-BINDING PROTEIN"/>
    <property type="match status" value="1"/>
</dbReference>
<name>A0A4P2VDN6_9ARCH</name>